<gene>
    <name evidence="2" type="ORF">LEMA_P066180.1</name>
</gene>
<sequence>MPSRADRIRREERKALEALGVNREGEKLYANVCLVLKPAFQCFRVPMTELRKETWGNNMLSSVTSGPPIIFLDKYHPAVFAFFALFLNHLPLCPFINLGFTYRGYYSAMRENDFHYTNSMTNIAMSLLTDASNDSQLEHASDARRLVHAYVMGQEMQAPHFQDAIMNVIAKFFHPDGPPTPEFVLWVYSFCPDDKPLGLKRFVVDSYNWAACFDVDPLPRITAYIPAFQRDAIHAATATQIDLLINPRDVSRGTEPQDIIIDFTRLYDVLCNERQGRLKCRYHHHGRNELCFNYIVDDKVPSLHSAGINWGG</sequence>
<name>E4ZGS2_LEPMJ</name>
<dbReference type="VEuPathDB" id="FungiDB:LEMA_P066180.1"/>
<dbReference type="InParanoid" id="E4ZGS2"/>
<feature type="transmembrane region" description="Helical" evidence="1">
    <location>
        <begin position="78"/>
        <end position="100"/>
    </location>
</feature>
<evidence type="ECO:0000256" key="1">
    <source>
        <dbReference type="SAM" id="Phobius"/>
    </source>
</evidence>
<reference evidence="3" key="1">
    <citation type="journal article" date="2011" name="Nat. Commun.">
        <title>Effector diversification within compartments of the Leptosphaeria maculans genome affected by Repeat-Induced Point mutations.</title>
        <authorList>
            <person name="Rouxel T."/>
            <person name="Grandaubert J."/>
            <person name="Hane J.K."/>
            <person name="Hoede C."/>
            <person name="van de Wouw A.P."/>
            <person name="Couloux A."/>
            <person name="Dominguez V."/>
            <person name="Anthouard V."/>
            <person name="Bally P."/>
            <person name="Bourras S."/>
            <person name="Cozijnsen A.J."/>
            <person name="Ciuffetti L.M."/>
            <person name="Degrave A."/>
            <person name="Dilmaghani A."/>
            <person name="Duret L."/>
            <person name="Fudal I."/>
            <person name="Goodwin S.B."/>
            <person name="Gout L."/>
            <person name="Glaser N."/>
            <person name="Linglin J."/>
            <person name="Kema G.H.J."/>
            <person name="Lapalu N."/>
            <person name="Lawrence C.B."/>
            <person name="May K."/>
            <person name="Meyer M."/>
            <person name="Ollivier B."/>
            <person name="Poulain J."/>
            <person name="Schoch C.L."/>
            <person name="Simon A."/>
            <person name="Spatafora J.W."/>
            <person name="Stachowiak A."/>
            <person name="Turgeon B.G."/>
            <person name="Tyler B.M."/>
            <person name="Vincent D."/>
            <person name="Weissenbach J."/>
            <person name="Amselem J."/>
            <person name="Quesneville H."/>
            <person name="Oliver R.P."/>
            <person name="Wincker P."/>
            <person name="Balesdent M.-H."/>
            <person name="Howlett B.J."/>
        </authorList>
    </citation>
    <scope>NUCLEOTIDE SEQUENCE [LARGE SCALE GENOMIC DNA]</scope>
    <source>
        <strain evidence="3">JN3 / isolate v23.1.3 / race Av1-4-5-6-7-8</strain>
    </source>
</reference>
<keyword evidence="1" id="KW-0812">Transmembrane</keyword>
<protein>
    <submittedName>
        <fullName evidence="2">Uncharacterized protein</fullName>
    </submittedName>
</protein>
<dbReference type="GeneID" id="13292394"/>
<dbReference type="HOGENOM" id="CLU_891576_0_0_1"/>
<dbReference type="EMBL" id="FP929064">
    <property type="protein sequence ID" value="CBX90492.1"/>
    <property type="molecule type" value="Genomic_DNA"/>
</dbReference>
<dbReference type="Proteomes" id="UP000002668">
    <property type="component" value="Genome"/>
</dbReference>
<accession>E4ZGS2</accession>
<keyword evidence="1" id="KW-1133">Transmembrane helix</keyword>
<evidence type="ECO:0000313" key="2">
    <source>
        <dbReference type="EMBL" id="CBX90492.1"/>
    </source>
</evidence>
<organism evidence="2 3">
    <name type="scientific">Leptosphaeria maculans (strain JN3 / isolate v23.1.3 / race Av1-4-5-6-7-8)</name>
    <name type="common">Blackleg fungus</name>
    <name type="synonym">Phoma lingam</name>
    <dbReference type="NCBI Taxonomy" id="985895"/>
    <lineage>
        <taxon>Eukaryota</taxon>
        <taxon>Fungi</taxon>
        <taxon>Dikarya</taxon>
        <taxon>Ascomycota</taxon>
        <taxon>Pezizomycotina</taxon>
        <taxon>Dothideomycetes</taxon>
        <taxon>Pleosporomycetidae</taxon>
        <taxon>Pleosporales</taxon>
        <taxon>Pleosporineae</taxon>
        <taxon>Leptosphaeriaceae</taxon>
        <taxon>Plenodomus</taxon>
        <taxon>Plenodomus lingam/Leptosphaeria maculans species complex</taxon>
    </lineage>
</organism>
<dbReference type="OrthoDB" id="3782267at2759"/>
<proteinExistence type="predicted"/>
<keyword evidence="1" id="KW-0472">Membrane</keyword>
<evidence type="ECO:0000313" key="3">
    <source>
        <dbReference type="Proteomes" id="UP000002668"/>
    </source>
</evidence>
<dbReference type="AlphaFoldDB" id="E4ZGS2"/>
<keyword evidence="3" id="KW-1185">Reference proteome</keyword>